<proteinExistence type="predicted"/>
<name>A0ABP5B8C4_9MICO</name>
<dbReference type="Proteomes" id="UP001501343">
    <property type="component" value="Unassembled WGS sequence"/>
</dbReference>
<gene>
    <name evidence="1" type="ORF">GCM10009775_30600</name>
</gene>
<protein>
    <submittedName>
        <fullName evidence="1">Uncharacterized protein</fullName>
    </submittedName>
</protein>
<dbReference type="RefSeq" id="WP_344049740.1">
    <property type="nucleotide sequence ID" value="NZ_BAAAOF010000007.1"/>
</dbReference>
<organism evidence="1 2">
    <name type="scientific">Microbacterium aoyamense</name>
    <dbReference type="NCBI Taxonomy" id="344166"/>
    <lineage>
        <taxon>Bacteria</taxon>
        <taxon>Bacillati</taxon>
        <taxon>Actinomycetota</taxon>
        <taxon>Actinomycetes</taxon>
        <taxon>Micrococcales</taxon>
        <taxon>Microbacteriaceae</taxon>
        <taxon>Microbacterium</taxon>
    </lineage>
</organism>
<sequence length="85" mass="9360">MTDATTEQAAAEPDTATDEALWAVLADGKPHALRELLDATPGLPAEEVRTLLSAYRRAGLVEYSYDERKARRAGARAERLYRATQ</sequence>
<dbReference type="EMBL" id="BAAAOF010000007">
    <property type="protein sequence ID" value="GAA1936578.1"/>
    <property type="molecule type" value="Genomic_DNA"/>
</dbReference>
<evidence type="ECO:0000313" key="1">
    <source>
        <dbReference type="EMBL" id="GAA1936578.1"/>
    </source>
</evidence>
<evidence type="ECO:0000313" key="2">
    <source>
        <dbReference type="Proteomes" id="UP001501343"/>
    </source>
</evidence>
<accession>A0ABP5B8C4</accession>
<reference evidence="2" key="1">
    <citation type="journal article" date="2019" name="Int. J. Syst. Evol. Microbiol.">
        <title>The Global Catalogue of Microorganisms (GCM) 10K type strain sequencing project: providing services to taxonomists for standard genome sequencing and annotation.</title>
        <authorList>
            <consortium name="The Broad Institute Genomics Platform"/>
            <consortium name="The Broad Institute Genome Sequencing Center for Infectious Disease"/>
            <person name="Wu L."/>
            <person name="Ma J."/>
        </authorList>
    </citation>
    <scope>NUCLEOTIDE SEQUENCE [LARGE SCALE GENOMIC DNA]</scope>
    <source>
        <strain evidence="2">JCM 14900</strain>
    </source>
</reference>
<keyword evidence="2" id="KW-1185">Reference proteome</keyword>
<comment type="caution">
    <text evidence="1">The sequence shown here is derived from an EMBL/GenBank/DDBJ whole genome shotgun (WGS) entry which is preliminary data.</text>
</comment>